<gene>
    <name evidence="1" type="ORF">THITH_03290</name>
</gene>
<name>W0DSD7_9GAMM</name>
<accession>W0DSD7</accession>
<evidence type="ECO:0000313" key="1">
    <source>
        <dbReference type="EMBL" id="AHE99903.1"/>
    </source>
</evidence>
<reference evidence="1 2" key="1">
    <citation type="submission" date="2013-12" db="EMBL/GenBank/DDBJ databases">
        <authorList>
            <consortium name="DOE Joint Genome Institute"/>
            <person name="Muyzer G."/>
            <person name="Huntemann M."/>
            <person name="Han J."/>
            <person name="Chen A."/>
            <person name="Kyrpides N."/>
            <person name="Mavromatis K."/>
            <person name="Markowitz V."/>
            <person name="Palaniappan K."/>
            <person name="Ivanova N."/>
            <person name="Schaumberg A."/>
            <person name="Pati A."/>
            <person name="Liolios K."/>
            <person name="Nordberg H.P."/>
            <person name="Cantor M.N."/>
            <person name="Hua S.X."/>
            <person name="Woyke T."/>
        </authorList>
    </citation>
    <scope>NUCLEOTIDE SEQUENCE [LARGE SCALE GENOMIC DNA]</scope>
    <source>
        <strain evidence="1 2">ARh 1</strain>
    </source>
</reference>
<dbReference type="SUPFAM" id="SSF53474">
    <property type="entry name" value="alpha/beta-Hydrolases"/>
    <property type="match status" value="1"/>
</dbReference>
<dbReference type="KEGG" id="tti:THITH_03290"/>
<organism evidence="1 2">
    <name type="scientific">Thioalkalivibrio paradoxus ARh 1</name>
    <dbReference type="NCBI Taxonomy" id="713585"/>
    <lineage>
        <taxon>Bacteria</taxon>
        <taxon>Pseudomonadati</taxon>
        <taxon>Pseudomonadota</taxon>
        <taxon>Gammaproteobacteria</taxon>
        <taxon>Chromatiales</taxon>
        <taxon>Ectothiorhodospiraceae</taxon>
        <taxon>Thioalkalivibrio</taxon>
    </lineage>
</organism>
<dbReference type="Gene3D" id="3.40.50.1820">
    <property type="entry name" value="alpha/beta hydrolase"/>
    <property type="match status" value="1"/>
</dbReference>
<dbReference type="Proteomes" id="UP000005289">
    <property type="component" value="Chromosome"/>
</dbReference>
<evidence type="ECO:0000313" key="2">
    <source>
        <dbReference type="Proteomes" id="UP000005289"/>
    </source>
</evidence>
<keyword evidence="2" id="KW-1185">Reference proteome</keyword>
<dbReference type="EMBL" id="CP007029">
    <property type="protein sequence ID" value="AHE99903.1"/>
    <property type="molecule type" value="Genomic_DNA"/>
</dbReference>
<dbReference type="InterPro" id="IPR029058">
    <property type="entry name" value="AB_hydrolase_fold"/>
</dbReference>
<proteinExistence type="predicted"/>
<sequence length="96" mass="9899">MLRAANDYRSAEYSSDPFGAEAQRLGLASRDAFVAAARHLPFVVKAVDIPFEGADLPGYLVVPPGVSGSNKAVICMTGFDGTANAGIVVRPGSVSS</sequence>
<dbReference type="HOGENOM" id="CLU_2358804_0_0_6"/>
<protein>
    <submittedName>
        <fullName evidence="1">Uncharacterized protein</fullName>
    </submittedName>
</protein>
<dbReference type="AlphaFoldDB" id="W0DSD7"/>